<reference evidence="3 4" key="1">
    <citation type="submission" date="2016-12" db="EMBL/GenBank/DDBJ databases">
        <title>Complete genome sequence of Clostridium kluyveri JZZ isolated from the pit mud of a Chinese flavor liquor-making factory.</title>
        <authorList>
            <person name="Wang Y."/>
        </authorList>
    </citation>
    <scope>NUCLEOTIDE SEQUENCE [LARGE SCALE GENOMIC DNA]</scope>
    <source>
        <strain evidence="3 4">JZZ</strain>
    </source>
</reference>
<keyword evidence="2" id="KW-0812">Transmembrane</keyword>
<dbReference type="RefSeq" id="WP_073538696.1">
    <property type="nucleotide sequence ID" value="NZ_CP018335.1"/>
</dbReference>
<gene>
    <name evidence="3" type="ORF">BS101_10020</name>
</gene>
<keyword evidence="2" id="KW-1133">Transmembrane helix</keyword>
<feature type="transmembrane region" description="Helical" evidence="2">
    <location>
        <begin position="137"/>
        <end position="159"/>
    </location>
</feature>
<evidence type="ECO:0000256" key="1">
    <source>
        <dbReference type="SAM" id="Coils"/>
    </source>
</evidence>
<evidence type="ECO:0000256" key="2">
    <source>
        <dbReference type="SAM" id="Phobius"/>
    </source>
</evidence>
<accession>A0A1L5F7R1</accession>
<feature type="transmembrane region" description="Helical" evidence="2">
    <location>
        <begin position="295"/>
        <end position="318"/>
    </location>
</feature>
<feature type="transmembrane region" description="Helical" evidence="2">
    <location>
        <begin position="268"/>
        <end position="289"/>
    </location>
</feature>
<organism evidence="3 4">
    <name type="scientific">Clostridium kluyveri</name>
    <dbReference type="NCBI Taxonomy" id="1534"/>
    <lineage>
        <taxon>Bacteria</taxon>
        <taxon>Bacillati</taxon>
        <taxon>Bacillota</taxon>
        <taxon>Clostridia</taxon>
        <taxon>Eubacteriales</taxon>
        <taxon>Clostridiaceae</taxon>
        <taxon>Clostridium</taxon>
    </lineage>
</organism>
<dbReference type="Proteomes" id="UP000184604">
    <property type="component" value="Chromosome"/>
</dbReference>
<dbReference type="OrthoDB" id="9815852at2"/>
<evidence type="ECO:0000313" key="4">
    <source>
        <dbReference type="Proteomes" id="UP000184604"/>
    </source>
</evidence>
<feature type="transmembrane region" description="Helical" evidence="2">
    <location>
        <begin position="222"/>
        <end position="242"/>
    </location>
</feature>
<dbReference type="AlphaFoldDB" id="A0A1L5F7R1"/>
<feature type="coiled-coil region" evidence="1">
    <location>
        <begin position="22"/>
        <end position="49"/>
    </location>
</feature>
<proteinExistence type="predicted"/>
<feature type="transmembrane region" description="Helical" evidence="2">
    <location>
        <begin position="97"/>
        <end position="117"/>
    </location>
</feature>
<evidence type="ECO:0008006" key="5">
    <source>
        <dbReference type="Google" id="ProtNLM"/>
    </source>
</evidence>
<evidence type="ECO:0000313" key="3">
    <source>
        <dbReference type="EMBL" id="APM39058.1"/>
    </source>
</evidence>
<protein>
    <recommendedName>
        <fullName evidence="5">Beta-carotene 15,15'-monooxygenase</fullName>
    </recommendedName>
</protein>
<keyword evidence="1" id="KW-0175">Coiled coil</keyword>
<dbReference type="InterPro" id="IPR047928">
    <property type="entry name" value="Perm_prefix_1"/>
</dbReference>
<dbReference type="NCBIfam" id="NF038403">
    <property type="entry name" value="perm_prefix_1"/>
    <property type="match status" value="1"/>
</dbReference>
<keyword evidence="2" id="KW-0472">Membrane</keyword>
<sequence>METIKNYLDNVFAALPKTDELFKLKNDLLINMEEKYNELKSEKKSENEAIGIVISEFGNIDELIGELGVNLHEDEMNFPTITEEEVKNYMTMKKQTGILVGIGVFLCITGTALLILITTLVDEGIIGRGFSEDTGYMIGLITLFVMIVPAVALFIYSGMKSERYKYLKKGFNVPLSVKSLLQQRYNDFTSTYMVSLILGVCLCVLSPVSIFAASVFGDTASIYGVIILLIIIAIAVFIFIYYGSIKESFTFILRIDNFSKENVENNKVIGAVAAIIWPLAVCIFLVSGLVFDKWYINWIVFPITGILFGMFSSVYSIIKKRKN</sequence>
<feature type="transmembrane region" description="Helical" evidence="2">
    <location>
        <begin position="192"/>
        <end position="216"/>
    </location>
</feature>
<name>A0A1L5F7R1_CLOKL</name>
<dbReference type="EMBL" id="CP018335">
    <property type="protein sequence ID" value="APM39058.1"/>
    <property type="molecule type" value="Genomic_DNA"/>
</dbReference>